<organism evidence="3 4">
    <name type="scientific">Rhodococcus triatomae</name>
    <dbReference type="NCBI Taxonomy" id="300028"/>
    <lineage>
        <taxon>Bacteria</taxon>
        <taxon>Bacillati</taxon>
        <taxon>Actinomycetota</taxon>
        <taxon>Actinomycetes</taxon>
        <taxon>Mycobacteriales</taxon>
        <taxon>Nocardiaceae</taxon>
        <taxon>Rhodococcus</taxon>
    </lineage>
</organism>
<protein>
    <submittedName>
        <fullName evidence="3">Sulfonate transport system substrate-binding protein</fullName>
    </submittedName>
</protein>
<name>A0A1G8AVR7_9NOCA</name>
<evidence type="ECO:0000313" key="3">
    <source>
        <dbReference type="EMBL" id="SDH24460.1"/>
    </source>
</evidence>
<dbReference type="SUPFAM" id="SSF53850">
    <property type="entry name" value="Periplasmic binding protein-like II"/>
    <property type="match status" value="1"/>
</dbReference>
<reference evidence="3 4" key="1">
    <citation type="submission" date="2016-10" db="EMBL/GenBank/DDBJ databases">
        <authorList>
            <person name="de Groot N.N."/>
        </authorList>
    </citation>
    <scope>NUCLEOTIDE SEQUENCE [LARGE SCALE GENOMIC DNA]</scope>
    <source>
        <strain evidence="3 4">DSM 44892</strain>
    </source>
</reference>
<accession>A0A1G8AVR7</accession>
<evidence type="ECO:0000256" key="1">
    <source>
        <dbReference type="SAM" id="SignalP"/>
    </source>
</evidence>
<evidence type="ECO:0000313" key="4">
    <source>
        <dbReference type="Proteomes" id="UP000183263"/>
    </source>
</evidence>
<dbReference type="AlphaFoldDB" id="A0A1G8AVR7"/>
<dbReference type="PANTHER" id="PTHR30024">
    <property type="entry name" value="ALIPHATIC SULFONATES-BINDING PROTEIN-RELATED"/>
    <property type="match status" value="1"/>
</dbReference>
<sequence>MSRSALLPRARRLSRIALAGLLAVGIASCSTGSGGDTLSASDPIPDEVPEGVSLSVAVKTARIQSQVTDLFDDLPFTVSDWPDVQGGPDVIQAFRGGAVDLATNAAIPPIQAEATGLDARIVAVREKEIASYQIATAPETDIETLSDLRGKKIAISPGQAQGVVVLRTLAAEGIGLDEVEFIELPSPQFLTALQAKQVDAAVLSEPAITKYLDQYGADGARGIPTEALDLLSILWAPVEVLEDPAKAAAIKAFIPLWARADVWTWENKDEWARKYYVDSEGVSVEDAQRIIETVAQRPNYPASWDEAVAWTQETIDLLDESGYFEKFDAEKLFDRRFETVASDAVPAEYRTGVEG</sequence>
<dbReference type="OrthoDB" id="506623at2"/>
<feature type="chain" id="PRO_5039229858" evidence="1">
    <location>
        <begin position="20"/>
        <end position="355"/>
    </location>
</feature>
<dbReference type="RefSeq" id="WP_072736076.1">
    <property type="nucleotide sequence ID" value="NZ_CP048813.1"/>
</dbReference>
<feature type="domain" description="SsuA/THI5-like" evidence="2">
    <location>
        <begin position="88"/>
        <end position="202"/>
    </location>
</feature>
<keyword evidence="4" id="KW-1185">Reference proteome</keyword>
<dbReference type="InterPro" id="IPR015168">
    <property type="entry name" value="SsuA/THI5"/>
</dbReference>
<dbReference type="Gene3D" id="3.40.190.10">
    <property type="entry name" value="Periplasmic binding protein-like II"/>
    <property type="match status" value="2"/>
</dbReference>
<dbReference type="EMBL" id="FNDN01000001">
    <property type="protein sequence ID" value="SDH24460.1"/>
    <property type="molecule type" value="Genomic_DNA"/>
</dbReference>
<evidence type="ECO:0000259" key="2">
    <source>
        <dbReference type="Pfam" id="PF09084"/>
    </source>
</evidence>
<dbReference type="Pfam" id="PF09084">
    <property type="entry name" value="NMT1"/>
    <property type="match status" value="1"/>
</dbReference>
<dbReference type="Proteomes" id="UP000183263">
    <property type="component" value="Unassembled WGS sequence"/>
</dbReference>
<dbReference type="PROSITE" id="PS51257">
    <property type="entry name" value="PROKAR_LIPOPROTEIN"/>
    <property type="match status" value="1"/>
</dbReference>
<feature type="signal peptide" evidence="1">
    <location>
        <begin position="1"/>
        <end position="19"/>
    </location>
</feature>
<gene>
    <name evidence="3" type="ORF">SAMN05444695_101542</name>
</gene>
<proteinExistence type="predicted"/>
<keyword evidence="1" id="KW-0732">Signal</keyword>